<dbReference type="AlphaFoldDB" id="A0AAV5U6W1"/>
<proteinExistence type="predicted"/>
<evidence type="ECO:0000313" key="2">
    <source>
        <dbReference type="EMBL" id="GMT02621.1"/>
    </source>
</evidence>
<reference evidence="2" key="1">
    <citation type="submission" date="2023-10" db="EMBL/GenBank/DDBJ databases">
        <title>Genome assembly of Pristionchus species.</title>
        <authorList>
            <person name="Yoshida K."/>
            <person name="Sommer R.J."/>
        </authorList>
    </citation>
    <scope>NUCLEOTIDE SEQUENCE</scope>
    <source>
        <strain evidence="2">RS0144</strain>
    </source>
</reference>
<dbReference type="PANTHER" id="PTHR47022">
    <property type="entry name" value="BTB AND MATH DOMAIN-CONTAINING PROTEIN 36-RELATED"/>
    <property type="match status" value="1"/>
</dbReference>
<evidence type="ECO:0000259" key="1">
    <source>
        <dbReference type="Pfam" id="PF00651"/>
    </source>
</evidence>
<dbReference type="Proteomes" id="UP001432027">
    <property type="component" value="Unassembled WGS sequence"/>
</dbReference>
<comment type="caution">
    <text evidence="2">The sequence shown here is derived from an EMBL/GenBank/DDBJ whole genome shotgun (WGS) entry which is preliminary data.</text>
</comment>
<dbReference type="PANTHER" id="PTHR47022:SF1">
    <property type="entry name" value="BTB AND MATH DOMAIN-CONTAINING PROTEIN 36-RELATED"/>
    <property type="match status" value="1"/>
</dbReference>
<dbReference type="InterPro" id="IPR000210">
    <property type="entry name" value="BTB/POZ_dom"/>
</dbReference>
<keyword evidence="3" id="KW-1185">Reference proteome</keyword>
<evidence type="ECO:0000313" key="3">
    <source>
        <dbReference type="Proteomes" id="UP001432027"/>
    </source>
</evidence>
<sequence>QGFIKDDKVLLEARISVEAVESINYFFGIYSTAESPREHAGRGGSLRVAQDFQYLATQSPFFSALFFKDFKEKNQSEIELEDLAFEVTFYLFCCCFTLKELQTAGVRCSQVEPREINLFECALDKVETYLIKTKNVTVQAKLLLTDQYRLVMLKMHCLDSTLEAVKTIEKTVEYKKFSDALKLSLLKRIFSLIK</sequence>
<dbReference type="CDD" id="cd18186">
    <property type="entry name" value="BTB_POZ_ZBTB_KLHL-like"/>
    <property type="match status" value="1"/>
</dbReference>
<dbReference type="Pfam" id="PF00651">
    <property type="entry name" value="BTB"/>
    <property type="match status" value="1"/>
</dbReference>
<feature type="non-terminal residue" evidence="2">
    <location>
        <position position="1"/>
    </location>
</feature>
<dbReference type="SUPFAM" id="SSF54695">
    <property type="entry name" value="POZ domain"/>
    <property type="match status" value="1"/>
</dbReference>
<feature type="domain" description="BTB" evidence="1">
    <location>
        <begin position="54"/>
        <end position="97"/>
    </location>
</feature>
<dbReference type="EMBL" id="BTSX01000005">
    <property type="protein sequence ID" value="GMT02621.1"/>
    <property type="molecule type" value="Genomic_DNA"/>
</dbReference>
<accession>A0AAV5U6W1</accession>
<feature type="non-terminal residue" evidence="2">
    <location>
        <position position="194"/>
    </location>
</feature>
<dbReference type="Gene3D" id="3.30.710.10">
    <property type="entry name" value="Potassium Channel Kv1.1, Chain A"/>
    <property type="match status" value="1"/>
</dbReference>
<dbReference type="InterPro" id="IPR011333">
    <property type="entry name" value="SKP1/BTB/POZ_sf"/>
</dbReference>
<protein>
    <recommendedName>
        <fullName evidence="1">BTB domain-containing protein</fullName>
    </recommendedName>
</protein>
<gene>
    <name evidence="2" type="ORF">PENTCL1PPCAC_24795</name>
</gene>
<organism evidence="2 3">
    <name type="scientific">Pristionchus entomophagus</name>
    <dbReference type="NCBI Taxonomy" id="358040"/>
    <lineage>
        <taxon>Eukaryota</taxon>
        <taxon>Metazoa</taxon>
        <taxon>Ecdysozoa</taxon>
        <taxon>Nematoda</taxon>
        <taxon>Chromadorea</taxon>
        <taxon>Rhabditida</taxon>
        <taxon>Rhabditina</taxon>
        <taxon>Diplogasteromorpha</taxon>
        <taxon>Diplogasteroidea</taxon>
        <taxon>Neodiplogasteridae</taxon>
        <taxon>Pristionchus</taxon>
    </lineage>
</organism>
<name>A0AAV5U6W1_9BILA</name>